<evidence type="ECO:0000256" key="1">
    <source>
        <dbReference type="ARBA" id="ARBA00005234"/>
    </source>
</evidence>
<feature type="region of interest" description="Disordered" evidence="5">
    <location>
        <begin position="57"/>
        <end position="85"/>
    </location>
</feature>
<dbReference type="PROSITE" id="PS50966">
    <property type="entry name" value="ZF_SWIM"/>
    <property type="match status" value="1"/>
</dbReference>
<keyword evidence="3" id="KW-0378">Hydrolase</keyword>
<proteinExistence type="inferred from homology"/>
<dbReference type="InterPro" id="IPR007527">
    <property type="entry name" value="Znf_SWIM"/>
</dbReference>
<feature type="region of interest" description="Disordered" evidence="5">
    <location>
        <begin position="101"/>
        <end position="261"/>
    </location>
</feature>
<dbReference type="Pfam" id="PF02902">
    <property type="entry name" value="Peptidase_C48"/>
    <property type="match status" value="1"/>
</dbReference>
<comment type="caution">
    <text evidence="7">The sequence shown here is derived from an EMBL/GenBank/DDBJ whole genome shotgun (WGS) entry which is preliminary data.</text>
</comment>
<evidence type="ECO:0000313" key="7">
    <source>
        <dbReference type="EMBL" id="KAJ7017815.1"/>
    </source>
</evidence>
<accession>A0AAD6S0T4</accession>
<dbReference type="InterPro" id="IPR038765">
    <property type="entry name" value="Papain-like_cys_pep_sf"/>
</dbReference>
<dbReference type="SUPFAM" id="SSF54001">
    <property type="entry name" value="Cysteine proteinases"/>
    <property type="match status" value="1"/>
</dbReference>
<feature type="domain" description="SWIM-type" evidence="6">
    <location>
        <begin position="10"/>
        <end position="45"/>
    </location>
</feature>
<evidence type="ECO:0000256" key="5">
    <source>
        <dbReference type="SAM" id="MobiDB-lite"/>
    </source>
</evidence>
<evidence type="ECO:0000313" key="8">
    <source>
        <dbReference type="Proteomes" id="UP001218188"/>
    </source>
</evidence>
<dbReference type="GO" id="GO:0008270">
    <property type="term" value="F:zinc ion binding"/>
    <property type="evidence" value="ECO:0007669"/>
    <property type="project" value="UniProtKB-KW"/>
</dbReference>
<keyword evidence="8" id="KW-1185">Reference proteome</keyword>
<evidence type="ECO:0000256" key="4">
    <source>
        <dbReference type="PROSITE-ProRule" id="PRU00325"/>
    </source>
</evidence>
<comment type="similarity">
    <text evidence="1">Belongs to the peptidase C48 family.</text>
</comment>
<sequence length="905" mass="102534">MDDEPEPEFFEVTLHDDGALTCNCPTFRETGKTCEHTFGVNLELEFGDVDIYNGGNNPKDAWQSFQRPKNNPKKTQLGRRQQQCSDRMVTADLDRFLDQINKDHNPWHSNDNQPNSSDSTSEDTDGNAEPLGVDDPLTRKATQLSQGRSPATTPLHPGRTSGKHKGKKATNPGKPEAPKHSGPVKFSNPPGPKPGHHNSLLPGTSPAKKTSDEVEKQRLMHELKRANSERERKKAEAEKAGSRRGKDDERERKRRETDEMLEKRRQRLAEREAQDQAEELHFFSGVDELTRWNDKLYELRDDEAQGFADIAMALSACLGSGTLVLPSYFSQMADTLRTIDWNTPLTKIIEDANADKNNANGPFVNGSLFQHLYYYMKLIDPTSIMFIHRDEDMNGRKHWLLFRTHGDKLICWDPLHPGAQQKIRDHKKFVHDMWTVSHYLIGAEFSKIPKSSKYTVYPFGVQVDGTSCGFWASAVCLLDISGVDVTADETLDTLKKLTASGVKNSLKEIWTSWRIGEEGLEKDALNSFLKPFKTRHEAITNSCIAFRPPWISRAEEVVQKPLAKSDTLPAKHNPLHPPSEDSDTYIDLEKHTQMRMDLPKMASPSLAVHRSFTNLVKAEMKTMATPSVVVDIQFPNFLQADDFCLQLVENRQKLAGLAGPVFVEHLNRISNLNGWFNVDIVTSQQQDNAVRHCHFADFDYKYMAIFDSWKRSAVPDGDWQQSYHADIFRVLMEFMQRLFLSLENEIDWEEWSIDPCPENQPYQVNSVDCGPHTCFTMSCLAAHQTTDRRHPNQIITPAAVQSFRYVVFSNFMKLPKAPIDAGDNEEVVNDSDRLTLVETSEESEVEASFPTNFTTAHGRSESAGCTFNITIDLHSSESLLASGEQTSAAPPERMVKVKRYREIYG</sequence>
<evidence type="ECO:0000256" key="3">
    <source>
        <dbReference type="ARBA" id="ARBA00022801"/>
    </source>
</evidence>
<dbReference type="GO" id="GO:0006508">
    <property type="term" value="P:proteolysis"/>
    <property type="evidence" value="ECO:0007669"/>
    <property type="project" value="UniProtKB-KW"/>
</dbReference>
<dbReference type="EMBL" id="JARJCM010000377">
    <property type="protein sequence ID" value="KAJ7017815.1"/>
    <property type="molecule type" value="Genomic_DNA"/>
</dbReference>
<dbReference type="Gene3D" id="3.40.395.10">
    <property type="entry name" value="Adenoviral Proteinase, Chain A"/>
    <property type="match status" value="1"/>
</dbReference>
<feature type="compositionally biased region" description="Polar residues" evidence="5">
    <location>
        <begin position="107"/>
        <end position="119"/>
    </location>
</feature>
<dbReference type="Proteomes" id="UP001218188">
    <property type="component" value="Unassembled WGS sequence"/>
</dbReference>
<dbReference type="InterPro" id="IPR003653">
    <property type="entry name" value="Peptidase_C48_C"/>
</dbReference>
<dbReference type="GO" id="GO:0008234">
    <property type="term" value="F:cysteine-type peptidase activity"/>
    <property type="evidence" value="ECO:0007669"/>
    <property type="project" value="InterPro"/>
</dbReference>
<keyword evidence="4" id="KW-0862">Zinc</keyword>
<organism evidence="7 8">
    <name type="scientific">Mycena alexandri</name>
    <dbReference type="NCBI Taxonomy" id="1745969"/>
    <lineage>
        <taxon>Eukaryota</taxon>
        <taxon>Fungi</taxon>
        <taxon>Dikarya</taxon>
        <taxon>Basidiomycota</taxon>
        <taxon>Agaricomycotina</taxon>
        <taxon>Agaricomycetes</taxon>
        <taxon>Agaricomycetidae</taxon>
        <taxon>Agaricales</taxon>
        <taxon>Marasmiineae</taxon>
        <taxon>Mycenaceae</taxon>
        <taxon>Mycena</taxon>
    </lineage>
</organism>
<gene>
    <name evidence="7" type="ORF">C8F04DRAFT_1199884</name>
</gene>
<keyword evidence="4" id="KW-0479">Metal-binding</keyword>
<protein>
    <recommendedName>
        <fullName evidence="6">SWIM-type domain-containing protein</fullName>
    </recommendedName>
</protein>
<evidence type="ECO:0000259" key="6">
    <source>
        <dbReference type="PROSITE" id="PS50966"/>
    </source>
</evidence>
<feature type="compositionally biased region" description="Basic and acidic residues" evidence="5">
    <location>
        <begin position="209"/>
        <end position="261"/>
    </location>
</feature>
<keyword evidence="2" id="KW-0645">Protease</keyword>
<evidence type="ECO:0000256" key="2">
    <source>
        <dbReference type="ARBA" id="ARBA00022670"/>
    </source>
</evidence>
<feature type="compositionally biased region" description="Polar residues" evidence="5">
    <location>
        <begin position="140"/>
        <end position="152"/>
    </location>
</feature>
<keyword evidence="4" id="KW-0863">Zinc-finger</keyword>
<dbReference type="AlphaFoldDB" id="A0AAD6S0T4"/>
<name>A0AAD6S0T4_9AGAR</name>
<reference evidence="7" key="1">
    <citation type="submission" date="2023-03" db="EMBL/GenBank/DDBJ databases">
        <title>Massive genome expansion in bonnet fungi (Mycena s.s.) driven by repeated elements and novel gene families across ecological guilds.</title>
        <authorList>
            <consortium name="Lawrence Berkeley National Laboratory"/>
            <person name="Harder C.B."/>
            <person name="Miyauchi S."/>
            <person name="Viragh M."/>
            <person name="Kuo A."/>
            <person name="Thoen E."/>
            <person name="Andreopoulos B."/>
            <person name="Lu D."/>
            <person name="Skrede I."/>
            <person name="Drula E."/>
            <person name="Henrissat B."/>
            <person name="Morin E."/>
            <person name="Kohler A."/>
            <person name="Barry K."/>
            <person name="LaButti K."/>
            <person name="Morin E."/>
            <person name="Salamov A."/>
            <person name="Lipzen A."/>
            <person name="Mereny Z."/>
            <person name="Hegedus B."/>
            <person name="Baldrian P."/>
            <person name="Stursova M."/>
            <person name="Weitz H."/>
            <person name="Taylor A."/>
            <person name="Grigoriev I.V."/>
            <person name="Nagy L.G."/>
            <person name="Martin F."/>
            <person name="Kauserud H."/>
        </authorList>
    </citation>
    <scope>NUCLEOTIDE SEQUENCE</scope>
    <source>
        <strain evidence="7">CBHHK200</strain>
    </source>
</reference>
<dbReference type="GO" id="GO:0019783">
    <property type="term" value="F:ubiquitin-like protein peptidase activity"/>
    <property type="evidence" value="ECO:0007669"/>
    <property type="project" value="UniProtKB-ARBA"/>
</dbReference>